<evidence type="ECO:0000256" key="2">
    <source>
        <dbReference type="ARBA" id="ARBA00022443"/>
    </source>
</evidence>
<dbReference type="AlphaFoldDB" id="A0AAJ7UFQ0"/>
<proteinExistence type="inferred from homology"/>
<keyword evidence="11" id="KW-1185">Reference proteome</keyword>
<dbReference type="SUPFAM" id="SSF50044">
    <property type="entry name" value="SH3-domain"/>
    <property type="match status" value="1"/>
</dbReference>
<dbReference type="RefSeq" id="XP_032834390.1">
    <property type="nucleotide sequence ID" value="XM_032978499.1"/>
</dbReference>
<dbReference type="Gene3D" id="1.10.8.270">
    <property type="entry name" value="putative rabgap domain of human tbc1 domain family member 14 like domains"/>
    <property type="match status" value="1"/>
</dbReference>
<dbReference type="PROSITE" id="PS50826">
    <property type="entry name" value="RUN"/>
    <property type="match status" value="1"/>
</dbReference>
<dbReference type="FunFam" id="2.30.30.40:FF:000115">
    <property type="entry name" value="Small G protein signaling modulator 3 homolog"/>
    <property type="match status" value="1"/>
</dbReference>
<evidence type="ECO:0000256" key="6">
    <source>
        <dbReference type="PROSITE-ProRule" id="PRU00192"/>
    </source>
</evidence>
<evidence type="ECO:0000256" key="5">
    <source>
        <dbReference type="ARBA" id="ARBA00073333"/>
    </source>
</evidence>
<organism evidence="11 12">
    <name type="scientific">Petromyzon marinus</name>
    <name type="common">Sea lamprey</name>
    <dbReference type="NCBI Taxonomy" id="7757"/>
    <lineage>
        <taxon>Eukaryota</taxon>
        <taxon>Metazoa</taxon>
        <taxon>Chordata</taxon>
        <taxon>Craniata</taxon>
        <taxon>Vertebrata</taxon>
        <taxon>Cyclostomata</taxon>
        <taxon>Hyperoartia</taxon>
        <taxon>Petromyzontiformes</taxon>
        <taxon>Petromyzontidae</taxon>
        <taxon>Petromyzon</taxon>
    </lineage>
</organism>
<evidence type="ECO:0000256" key="1">
    <source>
        <dbReference type="ARBA" id="ARBA00006296"/>
    </source>
</evidence>
<evidence type="ECO:0000259" key="10">
    <source>
        <dbReference type="PROSITE" id="PS50826"/>
    </source>
</evidence>
<evidence type="ECO:0000313" key="11">
    <source>
        <dbReference type="Proteomes" id="UP001318040"/>
    </source>
</evidence>
<dbReference type="PROSITE" id="PS50086">
    <property type="entry name" value="TBC_RABGAP"/>
    <property type="match status" value="1"/>
</dbReference>
<dbReference type="SMART" id="SM00164">
    <property type="entry name" value="TBC"/>
    <property type="match status" value="1"/>
</dbReference>
<reference evidence="12" key="1">
    <citation type="submission" date="2025-08" db="UniProtKB">
        <authorList>
            <consortium name="RefSeq"/>
        </authorList>
    </citation>
    <scope>IDENTIFICATION</scope>
    <source>
        <tissue evidence="12">Sperm</tissue>
    </source>
</reference>
<keyword evidence="2 6" id="KW-0728">SH3 domain</keyword>
<dbReference type="PANTHER" id="PTHR47219">
    <property type="entry name" value="RAB GTPASE-ACTIVATING PROTEIN 1-LIKE"/>
    <property type="match status" value="1"/>
</dbReference>
<feature type="domain" description="RUN" evidence="10">
    <location>
        <begin position="562"/>
        <end position="725"/>
    </location>
</feature>
<dbReference type="SUPFAM" id="SSF47923">
    <property type="entry name" value="Ypt/Rab-GAP domain of gyp1p"/>
    <property type="match status" value="2"/>
</dbReference>
<dbReference type="SMART" id="SM00326">
    <property type="entry name" value="SH3"/>
    <property type="match status" value="1"/>
</dbReference>
<dbReference type="InterPro" id="IPR050302">
    <property type="entry name" value="Rab_GAP_TBC_domain"/>
</dbReference>
<dbReference type="CDD" id="cd17688">
    <property type="entry name" value="RUN_SGSM3"/>
    <property type="match status" value="1"/>
</dbReference>
<dbReference type="GO" id="GO:0005096">
    <property type="term" value="F:GTPase activator activity"/>
    <property type="evidence" value="ECO:0007669"/>
    <property type="project" value="TreeGrafter"/>
</dbReference>
<dbReference type="InterPro" id="IPR037213">
    <property type="entry name" value="Run_dom_sf"/>
</dbReference>
<keyword evidence="3" id="KW-0175">Coiled coil</keyword>
<dbReference type="Pfam" id="PF00566">
    <property type="entry name" value="RabGAP-TBC"/>
    <property type="match status" value="1"/>
</dbReference>
<dbReference type="KEGG" id="pmrn:116956719"/>
<evidence type="ECO:0000256" key="3">
    <source>
        <dbReference type="ARBA" id="ARBA00023054"/>
    </source>
</evidence>
<dbReference type="InterPro" id="IPR035969">
    <property type="entry name" value="Rab-GAP_TBC_sf"/>
</dbReference>
<dbReference type="FunFam" id="1.20.58.900:FF:000016">
    <property type="entry name" value="Small G protein signaling modulator 3"/>
    <property type="match status" value="1"/>
</dbReference>
<dbReference type="SMART" id="SM00593">
    <property type="entry name" value="RUN"/>
    <property type="match status" value="1"/>
</dbReference>
<evidence type="ECO:0000256" key="7">
    <source>
        <dbReference type="SAM" id="MobiDB-lite"/>
    </source>
</evidence>
<comment type="similarity">
    <text evidence="1">Belongs to the small G protein signaling modulator family.</text>
</comment>
<dbReference type="Gene3D" id="1.20.58.900">
    <property type="match status" value="1"/>
</dbReference>
<feature type="domain" description="Rab-GAP TBC" evidence="9">
    <location>
        <begin position="119"/>
        <end position="310"/>
    </location>
</feature>
<sequence>MPTGTLTPTPMGPFSALTPSMWPQDILAKLAQKDEESQDGEELLFDEFGFRLEKEDGVDARPPPPPPPLPPAGEDAQVRLRWQAYLEFTQNHGVGDLTWEQLADTVPRSDKLRTLVLAGIPHSMRPHLWIRLSGALLKKKTSDVSYRDVVKASSEDASLTAKQIEKDLLRTMPTNACFSEMTSTGVPRLRRLLRALAWLYPDIGYCQGTGMIAACLLLLLEEEDAFWSMAALVEELLPAAYFSTTLLGVQADQRVLRQLVASHLPRLHALLTEHDIELSLITLHWFLTVFASVVHVRLLLRLWDIFFCEGSVVLFQLTLGMLKLKEDELVQSENSASIFNTLSDIPTQMNDPDLLIQESMRVAGGLTDAILEPQRRKHLAYLMADQGQIINPEGPNPTIPKQLARRQLQRQKSVIGVLFFGDQEDPESLKAKNIKQTELISALRDAILRVARHFQDIDPEQGADLTPDYSTESHQLDHENYVAVTRNRRRRAKALLDFERHDDDELGFRKNDIITIISQKDEHCWVGELNGLRGWFPAKFVEVLDERSKQYSMAGDDSVTEGVTDLVRGTLCPALKAILEHGLKRPSILGGPCHPWLFIEEAASKEVEKDFESVYSRLVLCRTYRLDEDGKVLTPEELLYRAVQSVNQSHDTAHAQMDVKVRSLICIGLNEQVLHLWLEVLCSSVLTVEKWYQTWSFLRSPGWVQIKCELRVLSKFAFNLSPDWELALKKEDRDTRPLKEGIQDMLVKHHLFSWDIDG</sequence>
<feature type="domain" description="SH3" evidence="8">
    <location>
        <begin position="487"/>
        <end position="546"/>
    </location>
</feature>
<protein>
    <recommendedName>
        <fullName evidence="5">Small G protein signaling modulator 3</fullName>
    </recommendedName>
    <alternativeName>
        <fullName evidence="4">RUN and TBC1 domain-containing protein 3</fullName>
    </alternativeName>
</protein>
<dbReference type="SUPFAM" id="SSF140741">
    <property type="entry name" value="RUN domain-like"/>
    <property type="match status" value="1"/>
</dbReference>
<gene>
    <name evidence="12" type="primary">SGSM3</name>
</gene>
<name>A0AAJ7UFQ0_PETMA</name>
<evidence type="ECO:0000259" key="8">
    <source>
        <dbReference type="PROSITE" id="PS50002"/>
    </source>
</evidence>
<dbReference type="InterPro" id="IPR036028">
    <property type="entry name" value="SH3-like_dom_sf"/>
</dbReference>
<dbReference type="PANTHER" id="PTHR47219:SF13">
    <property type="entry name" value="RUN AND TBC1 DOMAIN-CONTAINING PROTEIN 3"/>
    <property type="match status" value="1"/>
</dbReference>
<accession>A0AAJ7UFQ0</accession>
<dbReference type="CTD" id="27352"/>
<dbReference type="FunFam" id="1.10.472.80:FF:000012">
    <property type="entry name" value="Small G protein signaling modulator 3"/>
    <property type="match status" value="1"/>
</dbReference>
<feature type="compositionally biased region" description="Pro residues" evidence="7">
    <location>
        <begin position="61"/>
        <end position="71"/>
    </location>
</feature>
<dbReference type="InterPro" id="IPR035833">
    <property type="entry name" value="SGSM3_SH3"/>
</dbReference>
<dbReference type="GO" id="GO:0031267">
    <property type="term" value="F:small GTPase binding"/>
    <property type="evidence" value="ECO:0007669"/>
    <property type="project" value="TreeGrafter"/>
</dbReference>
<feature type="region of interest" description="Disordered" evidence="7">
    <location>
        <begin position="55"/>
        <end position="74"/>
    </location>
</feature>
<dbReference type="FunFam" id="1.10.8.270:FF:000013">
    <property type="entry name" value="Small G protein signaling modulator 3"/>
    <property type="match status" value="1"/>
</dbReference>
<dbReference type="Proteomes" id="UP001318040">
    <property type="component" value="Chromosome 3"/>
</dbReference>
<dbReference type="CDD" id="cd11813">
    <property type="entry name" value="SH3_SGSM3"/>
    <property type="match status" value="1"/>
</dbReference>
<dbReference type="InterPro" id="IPR001452">
    <property type="entry name" value="SH3_domain"/>
</dbReference>
<dbReference type="Pfam" id="PF00018">
    <property type="entry name" value="SH3_1"/>
    <property type="match status" value="1"/>
</dbReference>
<evidence type="ECO:0000256" key="4">
    <source>
        <dbReference type="ARBA" id="ARBA00030864"/>
    </source>
</evidence>
<evidence type="ECO:0000313" key="12">
    <source>
        <dbReference type="RefSeq" id="XP_032834390.1"/>
    </source>
</evidence>
<dbReference type="InterPro" id="IPR000195">
    <property type="entry name" value="Rab-GAP-TBC_dom"/>
</dbReference>
<dbReference type="InterPro" id="IPR004012">
    <property type="entry name" value="Run_dom"/>
</dbReference>
<dbReference type="Gene3D" id="1.10.472.80">
    <property type="entry name" value="Ypt/Rab-GAP domain of gyp1p, domain 3"/>
    <property type="match status" value="1"/>
</dbReference>
<dbReference type="PROSITE" id="PS50002">
    <property type="entry name" value="SH3"/>
    <property type="match status" value="1"/>
</dbReference>
<dbReference type="Pfam" id="PF02759">
    <property type="entry name" value="RUN"/>
    <property type="match status" value="1"/>
</dbReference>
<evidence type="ECO:0000259" key="9">
    <source>
        <dbReference type="PROSITE" id="PS50086"/>
    </source>
</evidence>
<dbReference type="GeneID" id="116956719"/>